<evidence type="ECO:0000313" key="1">
    <source>
        <dbReference type="EMBL" id="UWX53981.1"/>
    </source>
</evidence>
<dbReference type="EMBL" id="CP104205">
    <property type="protein sequence ID" value="UWX53981.1"/>
    <property type="molecule type" value="Genomic_DNA"/>
</dbReference>
<keyword evidence="2" id="KW-1185">Reference proteome</keyword>
<protein>
    <submittedName>
        <fullName evidence="1">Uncharacterized protein</fullName>
    </submittedName>
</protein>
<dbReference type="Proteomes" id="UP001059209">
    <property type="component" value="Chromosome"/>
</dbReference>
<reference evidence="1" key="1">
    <citation type="submission" date="2022-09" db="EMBL/GenBank/DDBJ databases">
        <title>Maribacter litopenaei sp. nov., isolated from the intestinal tract of the Pacific White Shrimp, Litopenaeus vannamei.</title>
        <authorList>
            <person name="Kim S.Y."/>
            <person name="Hwang C.Y."/>
        </authorList>
    </citation>
    <scope>NUCLEOTIDE SEQUENCE</scope>
    <source>
        <strain evidence="1">HL-LV01</strain>
    </source>
</reference>
<name>A0ABY5Y4N5_9FLAO</name>
<evidence type="ECO:0000313" key="2">
    <source>
        <dbReference type="Proteomes" id="UP001059209"/>
    </source>
</evidence>
<accession>A0ABY5Y4N5</accession>
<organism evidence="1 2">
    <name type="scientific">Maribacter litopenaei</name>
    <dbReference type="NCBI Taxonomy" id="2976127"/>
    <lineage>
        <taxon>Bacteria</taxon>
        <taxon>Pseudomonadati</taxon>
        <taxon>Bacteroidota</taxon>
        <taxon>Flavobacteriia</taxon>
        <taxon>Flavobacteriales</taxon>
        <taxon>Flavobacteriaceae</taxon>
        <taxon>Maribacter</taxon>
    </lineage>
</organism>
<dbReference type="RefSeq" id="WP_260571549.1">
    <property type="nucleotide sequence ID" value="NZ_CP104205.1"/>
</dbReference>
<proteinExistence type="predicted"/>
<sequence length="73" mass="8441">MKFYLFTMFIFFYSIGASQINGLGKEPKPIEGLKLESFGYPVFLGREQHASFHLTYPFSSTFSANLNSFYDTY</sequence>
<gene>
    <name evidence="1" type="ORF">NYZ99_12945</name>
</gene>